<gene>
    <name evidence="3" type="ORF">H9Q79_00320</name>
</gene>
<keyword evidence="4" id="KW-1185">Reference proteome</keyword>
<dbReference type="InterPro" id="IPR001451">
    <property type="entry name" value="Hexapep"/>
</dbReference>
<dbReference type="PANTHER" id="PTHR43300:SF11">
    <property type="entry name" value="ACETYLTRANSFERASE RV3034C-RELATED"/>
    <property type="match status" value="1"/>
</dbReference>
<dbReference type="InterPro" id="IPR018357">
    <property type="entry name" value="Hexapep_transf_CS"/>
</dbReference>
<dbReference type="KEGG" id="whj:H9Q79_00320"/>
<dbReference type="Gene3D" id="2.160.10.10">
    <property type="entry name" value="Hexapeptide repeat proteins"/>
    <property type="match status" value="1"/>
</dbReference>
<dbReference type="InterPro" id="IPR011004">
    <property type="entry name" value="Trimer_LpxA-like_sf"/>
</dbReference>
<dbReference type="PROSITE" id="PS00101">
    <property type="entry name" value="HEXAPEP_TRANSFERASES"/>
    <property type="match status" value="1"/>
</dbReference>
<dbReference type="RefSeq" id="WP_249328945.1">
    <property type="nucleotide sequence ID" value="NZ_CP060635.1"/>
</dbReference>
<sequence>MNFRDFVPTFIKEYWRKAKIESLYKNDNVIYTTSVHPTVKLGKRVYLGVNVDVRENVFIDDYSYCSNGCILFGKTQIGKYCSIGYNAQIGPPEHPIDFISTSPKLYRDKLIKDLCLWPDDDIKEPVVIGNDVWIGSNSVILQGVTVGDGSIIAAGAVVTKNVDSYTIVGGVPAHPIKKRFEDDRIKQLEEYKYWDHDIDDIRKFIIHFYETR</sequence>
<dbReference type="InterPro" id="IPR050179">
    <property type="entry name" value="Trans_hexapeptide_repeat"/>
</dbReference>
<reference evidence="3 4" key="1">
    <citation type="submission" date="2020-08" db="EMBL/GenBank/DDBJ databases">
        <authorList>
            <person name="Liu C."/>
            <person name="Sun Q."/>
        </authorList>
    </citation>
    <scope>NUCLEOTIDE SEQUENCE [LARGE SCALE GENOMIC DNA]</scope>
    <source>
        <strain evidence="3 4">NSJ-29</strain>
    </source>
</reference>
<dbReference type="GO" id="GO:0016740">
    <property type="term" value="F:transferase activity"/>
    <property type="evidence" value="ECO:0007669"/>
    <property type="project" value="UniProtKB-KW"/>
</dbReference>
<protein>
    <submittedName>
        <fullName evidence="3">CatB-related O-acetyltransferase</fullName>
    </submittedName>
</protein>
<name>A0A7G9GDB8_9FIRM</name>
<dbReference type="EMBL" id="CP060635">
    <property type="protein sequence ID" value="QNM08800.1"/>
    <property type="molecule type" value="Genomic_DNA"/>
</dbReference>
<organism evidence="3 4">
    <name type="scientific">Wansuia hejianensis</name>
    <dbReference type="NCBI Taxonomy" id="2763667"/>
    <lineage>
        <taxon>Bacteria</taxon>
        <taxon>Bacillati</taxon>
        <taxon>Bacillota</taxon>
        <taxon>Clostridia</taxon>
        <taxon>Lachnospirales</taxon>
        <taxon>Lachnospiraceae</taxon>
        <taxon>Wansuia</taxon>
    </lineage>
</organism>
<evidence type="ECO:0000256" key="2">
    <source>
        <dbReference type="ARBA" id="ARBA00022737"/>
    </source>
</evidence>
<dbReference type="SUPFAM" id="SSF51161">
    <property type="entry name" value="Trimeric LpxA-like enzymes"/>
    <property type="match status" value="1"/>
</dbReference>
<keyword evidence="2" id="KW-0677">Repeat</keyword>
<proteinExistence type="predicted"/>
<keyword evidence="1 3" id="KW-0808">Transferase</keyword>
<dbReference type="Proteomes" id="UP000515860">
    <property type="component" value="Chromosome"/>
</dbReference>
<evidence type="ECO:0000313" key="3">
    <source>
        <dbReference type="EMBL" id="QNM08800.1"/>
    </source>
</evidence>
<dbReference type="AlphaFoldDB" id="A0A7G9GDB8"/>
<dbReference type="PANTHER" id="PTHR43300">
    <property type="entry name" value="ACETYLTRANSFERASE"/>
    <property type="match status" value="1"/>
</dbReference>
<dbReference type="Pfam" id="PF00132">
    <property type="entry name" value="Hexapep"/>
    <property type="match status" value="1"/>
</dbReference>
<dbReference type="CDD" id="cd03349">
    <property type="entry name" value="LbH_XAT"/>
    <property type="match status" value="1"/>
</dbReference>
<accession>A0A7G9GDB8</accession>
<evidence type="ECO:0000256" key="1">
    <source>
        <dbReference type="ARBA" id="ARBA00022679"/>
    </source>
</evidence>
<evidence type="ECO:0000313" key="4">
    <source>
        <dbReference type="Proteomes" id="UP000515860"/>
    </source>
</evidence>